<keyword evidence="11" id="KW-1185">Reference proteome</keyword>
<evidence type="ECO:0000256" key="6">
    <source>
        <dbReference type="PROSITE-ProRule" id="PRU00108"/>
    </source>
</evidence>
<evidence type="ECO:0000256" key="7">
    <source>
        <dbReference type="RuleBase" id="RU000682"/>
    </source>
</evidence>
<evidence type="ECO:0000256" key="2">
    <source>
        <dbReference type="ARBA" id="ARBA00022473"/>
    </source>
</evidence>
<reference evidence="10 11" key="1">
    <citation type="submission" date="2024-01" db="EMBL/GenBank/DDBJ databases">
        <title>The genome of the rayed Mediterranean limpet Patella caerulea (Linnaeus, 1758).</title>
        <authorList>
            <person name="Anh-Thu Weber A."/>
            <person name="Halstead-Nussloch G."/>
        </authorList>
    </citation>
    <scope>NUCLEOTIDE SEQUENCE [LARGE SCALE GENOMIC DNA]</scope>
    <source>
        <strain evidence="10">AATW-2023a</strain>
        <tissue evidence="10">Whole specimen</tissue>
    </source>
</reference>
<keyword evidence="3 6" id="KW-0238">DNA-binding</keyword>
<keyword evidence="4 6" id="KW-0371">Homeobox</keyword>
<dbReference type="EMBL" id="JAZGQO010000007">
    <property type="protein sequence ID" value="KAK6182910.1"/>
    <property type="molecule type" value="Genomic_DNA"/>
</dbReference>
<feature type="DNA-binding region" description="Homeobox" evidence="6">
    <location>
        <begin position="141"/>
        <end position="200"/>
    </location>
</feature>
<dbReference type="Pfam" id="PF00046">
    <property type="entry name" value="Homeodomain"/>
    <property type="match status" value="1"/>
</dbReference>
<dbReference type="Proteomes" id="UP001347796">
    <property type="component" value="Unassembled WGS sequence"/>
</dbReference>
<dbReference type="CDD" id="cd00086">
    <property type="entry name" value="homeodomain"/>
    <property type="match status" value="1"/>
</dbReference>
<dbReference type="InterPro" id="IPR020479">
    <property type="entry name" value="HD_metazoa"/>
</dbReference>
<proteinExistence type="predicted"/>
<dbReference type="Gene3D" id="1.10.10.60">
    <property type="entry name" value="Homeodomain-like"/>
    <property type="match status" value="1"/>
</dbReference>
<dbReference type="PANTHER" id="PTHR45664:SF12">
    <property type="entry name" value="PANCREAS_DUODENUM HOMEOBOX PROTEIN 1"/>
    <property type="match status" value="1"/>
</dbReference>
<evidence type="ECO:0000256" key="5">
    <source>
        <dbReference type="ARBA" id="ARBA00023242"/>
    </source>
</evidence>
<organism evidence="10 11">
    <name type="scientific">Patella caerulea</name>
    <name type="common">Rayed Mediterranean limpet</name>
    <dbReference type="NCBI Taxonomy" id="87958"/>
    <lineage>
        <taxon>Eukaryota</taxon>
        <taxon>Metazoa</taxon>
        <taxon>Spiralia</taxon>
        <taxon>Lophotrochozoa</taxon>
        <taxon>Mollusca</taxon>
        <taxon>Gastropoda</taxon>
        <taxon>Patellogastropoda</taxon>
        <taxon>Patelloidea</taxon>
        <taxon>Patellidae</taxon>
        <taxon>Patella</taxon>
    </lineage>
</organism>
<dbReference type="GO" id="GO:0000978">
    <property type="term" value="F:RNA polymerase II cis-regulatory region sequence-specific DNA binding"/>
    <property type="evidence" value="ECO:0007669"/>
    <property type="project" value="TreeGrafter"/>
</dbReference>
<dbReference type="SMART" id="SM00389">
    <property type="entry name" value="HOX"/>
    <property type="match status" value="1"/>
</dbReference>
<comment type="subcellular location">
    <subcellularLocation>
        <location evidence="1 6 7">Nucleus</location>
    </subcellularLocation>
</comment>
<feature type="domain" description="Homeobox" evidence="9">
    <location>
        <begin position="139"/>
        <end position="199"/>
    </location>
</feature>
<evidence type="ECO:0000313" key="10">
    <source>
        <dbReference type="EMBL" id="KAK6182910.1"/>
    </source>
</evidence>
<gene>
    <name evidence="10" type="ORF">SNE40_010487</name>
</gene>
<dbReference type="PRINTS" id="PR00024">
    <property type="entry name" value="HOMEOBOX"/>
</dbReference>
<keyword evidence="2" id="KW-0217">Developmental protein</keyword>
<dbReference type="PANTHER" id="PTHR45664">
    <property type="entry name" value="PROTEIN ZERKNUELLT 1-RELATED"/>
    <property type="match status" value="1"/>
</dbReference>
<dbReference type="PROSITE" id="PS50071">
    <property type="entry name" value="HOMEOBOX_2"/>
    <property type="match status" value="1"/>
</dbReference>
<accession>A0AAN8Q502</accession>
<dbReference type="FunFam" id="1.10.10.60:FF:000176">
    <property type="entry name" value="pancreas/duodenum homeobox protein 1"/>
    <property type="match status" value="1"/>
</dbReference>
<dbReference type="GO" id="GO:0005634">
    <property type="term" value="C:nucleus"/>
    <property type="evidence" value="ECO:0007669"/>
    <property type="project" value="UniProtKB-SubCell"/>
</dbReference>
<feature type="region of interest" description="Disordered" evidence="8">
    <location>
        <begin position="242"/>
        <end position="264"/>
    </location>
</feature>
<dbReference type="SUPFAM" id="SSF46689">
    <property type="entry name" value="Homeodomain-like"/>
    <property type="match status" value="1"/>
</dbReference>
<evidence type="ECO:0000256" key="3">
    <source>
        <dbReference type="ARBA" id="ARBA00023125"/>
    </source>
</evidence>
<sequence>MLNASTQEINFGNRKMQKTYCESMPAYQGYYPHDNGYKYENAYAAYGTMGSDSAPGYYRSSSCAVQTPMTQTGDQCPTLTEYSDGYNNSCMQTNPLACHPGANALHDSSNPSGKGQGVFPWMKDSRHNSKQRPTAATVEPAKRARTAYTSAQLVELEKEFHFNRYLCRPRRIEMAALLNLSERQIKIWFQNRRMKFKKDCRLKGGSDKMDGYGGSDTENSGSHDLSASPDCIAMNCGGETPNGHRIPASGHSPSHPSCEQQSRQLNHIQSMRIPTQISPVPQSDSPSLIARSTISPGSQINSVTSPYSQAGHNMYMSHNSSIQAYHNNNNNSMMAPGNVYSDMHPGMESQQQGQCMTSGPPMSNSMSCSVSSMGGYNQNGYDYIPKLTHL</sequence>
<comment type="caution">
    <text evidence="10">The sequence shown here is derived from an EMBL/GenBank/DDBJ whole genome shotgun (WGS) entry which is preliminary data.</text>
</comment>
<evidence type="ECO:0000256" key="1">
    <source>
        <dbReference type="ARBA" id="ARBA00004123"/>
    </source>
</evidence>
<dbReference type="InterPro" id="IPR001827">
    <property type="entry name" value="Homeobox_Antennapedia_CS"/>
</dbReference>
<dbReference type="PROSITE" id="PS00027">
    <property type="entry name" value="HOMEOBOX_1"/>
    <property type="match status" value="1"/>
</dbReference>
<feature type="compositionally biased region" description="Polar residues" evidence="8">
    <location>
        <begin position="251"/>
        <end position="264"/>
    </location>
</feature>
<dbReference type="InterPro" id="IPR001356">
    <property type="entry name" value="HD"/>
</dbReference>
<dbReference type="GO" id="GO:0045944">
    <property type="term" value="P:positive regulation of transcription by RNA polymerase II"/>
    <property type="evidence" value="ECO:0007669"/>
    <property type="project" value="UniProtKB-ARBA"/>
</dbReference>
<dbReference type="GO" id="GO:0048513">
    <property type="term" value="P:animal organ development"/>
    <property type="evidence" value="ECO:0007669"/>
    <property type="project" value="UniProtKB-ARBA"/>
</dbReference>
<dbReference type="PROSITE" id="PS00032">
    <property type="entry name" value="ANTENNAPEDIA"/>
    <property type="match status" value="1"/>
</dbReference>
<evidence type="ECO:0000256" key="4">
    <source>
        <dbReference type="ARBA" id="ARBA00023155"/>
    </source>
</evidence>
<evidence type="ECO:0000256" key="8">
    <source>
        <dbReference type="SAM" id="MobiDB-lite"/>
    </source>
</evidence>
<evidence type="ECO:0000313" key="11">
    <source>
        <dbReference type="Proteomes" id="UP001347796"/>
    </source>
</evidence>
<dbReference type="InterPro" id="IPR009057">
    <property type="entry name" value="Homeodomain-like_sf"/>
</dbReference>
<evidence type="ECO:0000259" key="9">
    <source>
        <dbReference type="PROSITE" id="PS50071"/>
    </source>
</evidence>
<protein>
    <recommendedName>
        <fullName evidence="9">Homeobox domain-containing protein</fullName>
    </recommendedName>
</protein>
<name>A0AAN8Q502_PATCE</name>
<dbReference type="GO" id="GO:0000981">
    <property type="term" value="F:DNA-binding transcription factor activity, RNA polymerase II-specific"/>
    <property type="evidence" value="ECO:0007669"/>
    <property type="project" value="InterPro"/>
</dbReference>
<dbReference type="AlphaFoldDB" id="A0AAN8Q502"/>
<feature type="region of interest" description="Disordered" evidence="8">
    <location>
        <begin position="204"/>
        <end position="223"/>
    </location>
</feature>
<dbReference type="InterPro" id="IPR017970">
    <property type="entry name" value="Homeobox_CS"/>
</dbReference>
<keyword evidence="5 6" id="KW-0539">Nucleus</keyword>